<reference evidence="1" key="1">
    <citation type="submission" date="2018-02" db="EMBL/GenBank/DDBJ databases">
        <title>Rhizophora mucronata_Transcriptome.</title>
        <authorList>
            <person name="Meera S.P."/>
            <person name="Sreeshan A."/>
            <person name="Augustine A."/>
        </authorList>
    </citation>
    <scope>NUCLEOTIDE SEQUENCE</scope>
    <source>
        <tissue evidence="1">Leaf</tissue>
    </source>
</reference>
<sequence length="33" mass="3947">MLLNNKIFLSITHNPKIVHKQGKRIKTRKFKTL</sequence>
<accession>A0A2P2Q042</accession>
<evidence type="ECO:0000313" key="1">
    <source>
        <dbReference type="EMBL" id="MBX60347.1"/>
    </source>
</evidence>
<dbReference type="AlphaFoldDB" id="A0A2P2Q042"/>
<organism evidence="1">
    <name type="scientific">Rhizophora mucronata</name>
    <name type="common">Asiatic mangrove</name>
    <dbReference type="NCBI Taxonomy" id="61149"/>
    <lineage>
        <taxon>Eukaryota</taxon>
        <taxon>Viridiplantae</taxon>
        <taxon>Streptophyta</taxon>
        <taxon>Embryophyta</taxon>
        <taxon>Tracheophyta</taxon>
        <taxon>Spermatophyta</taxon>
        <taxon>Magnoliopsida</taxon>
        <taxon>eudicotyledons</taxon>
        <taxon>Gunneridae</taxon>
        <taxon>Pentapetalae</taxon>
        <taxon>rosids</taxon>
        <taxon>fabids</taxon>
        <taxon>Malpighiales</taxon>
        <taxon>Rhizophoraceae</taxon>
        <taxon>Rhizophora</taxon>
    </lineage>
</organism>
<name>A0A2P2Q042_RHIMU</name>
<dbReference type="EMBL" id="GGEC01079863">
    <property type="protein sequence ID" value="MBX60347.1"/>
    <property type="molecule type" value="Transcribed_RNA"/>
</dbReference>
<proteinExistence type="predicted"/>
<protein>
    <submittedName>
        <fullName evidence="1">Uncharacterized protein</fullName>
    </submittedName>
</protein>